<evidence type="ECO:0000313" key="1">
    <source>
        <dbReference type="EMBL" id="JAH94274.1"/>
    </source>
</evidence>
<reference evidence="1" key="1">
    <citation type="submission" date="2014-11" db="EMBL/GenBank/DDBJ databases">
        <authorList>
            <person name="Amaro Gonzalez C."/>
        </authorList>
    </citation>
    <scope>NUCLEOTIDE SEQUENCE</scope>
</reference>
<reference evidence="1" key="2">
    <citation type="journal article" date="2015" name="Fish Shellfish Immunol.">
        <title>Early steps in the European eel (Anguilla anguilla)-Vibrio vulnificus interaction in the gills: Role of the RtxA13 toxin.</title>
        <authorList>
            <person name="Callol A."/>
            <person name="Pajuelo D."/>
            <person name="Ebbesson L."/>
            <person name="Teles M."/>
            <person name="MacKenzie S."/>
            <person name="Amaro C."/>
        </authorList>
    </citation>
    <scope>NUCLEOTIDE SEQUENCE</scope>
</reference>
<organism evidence="1">
    <name type="scientific">Anguilla anguilla</name>
    <name type="common">European freshwater eel</name>
    <name type="synonym">Muraena anguilla</name>
    <dbReference type="NCBI Taxonomy" id="7936"/>
    <lineage>
        <taxon>Eukaryota</taxon>
        <taxon>Metazoa</taxon>
        <taxon>Chordata</taxon>
        <taxon>Craniata</taxon>
        <taxon>Vertebrata</taxon>
        <taxon>Euteleostomi</taxon>
        <taxon>Actinopterygii</taxon>
        <taxon>Neopterygii</taxon>
        <taxon>Teleostei</taxon>
        <taxon>Anguilliformes</taxon>
        <taxon>Anguillidae</taxon>
        <taxon>Anguilla</taxon>
    </lineage>
</organism>
<sequence>MQLDKTLVIANVCFRKLNDIPAGLISSYRYSFETAVQCVNL</sequence>
<name>A0A0E9WV37_ANGAN</name>
<accession>A0A0E9WV37</accession>
<dbReference type="AlphaFoldDB" id="A0A0E9WV37"/>
<proteinExistence type="predicted"/>
<protein>
    <submittedName>
        <fullName evidence="1">Uncharacterized protein</fullName>
    </submittedName>
</protein>
<dbReference type="EMBL" id="GBXM01014303">
    <property type="protein sequence ID" value="JAH94274.1"/>
    <property type="molecule type" value="Transcribed_RNA"/>
</dbReference>